<evidence type="ECO:0000256" key="1">
    <source>
        <dbReference type="SAM" id="MobiDB-lite"/>
    </source>
</evidence>
<reference evidence="2 3" key="1">
    <citation type="submission" date="2023-07" db="EMBL/GenBank/DDBJ databases">
        <title>Sequencing the genomes of 1000 actinobacteria strains.</title>
        <authorList>
            <person name="Klenk H.-P."/>
        </authorList>
    </citation>
    <scope>NUCLEOTIDE SEQUENCE [LARGE SCALE GENOMIC DNA]</scope>
    <source>
        <strain evidence="2 3">DSM 41600</strain>
    </source>
</reference>
<keyword evidence="3" id="KW-1185">Reference proteome</keyword>
<sequence length="77" mass="8324">MGPYEAARHIPGVSGHELPYAYHHISDTCVALFTHWLVGRGTGEARSAGVSLAEHGRQPVPSRRRPRCEGGRGRGGH</sequence>
<protein>
    <submittedName>
        <fullName evidence="2">Uncharacterized protein</fullName>
    </submittedName>
</protein>
<dbReference type="EMBL" id="JAURUE010000002">
    <property type="protein sequence ID" value="MDP9616028.1"/>
    <property type="molecule type" value="Genomic_DNA"/>
</dbReference>
<gene>
    <name evidence="2" type="ORF">JOF35_008366</name>
</gene>
<organism evidence="2 3">
    <name type="scientific">Streptomyces demainii</name>
    <dbReference type="NCBI Taxonomy" id="588122"/>
    <lineage>
        <taxon>Bacteria</taxon>
        <taxon>Bacillati</taxon>
        <taxon>Actinomycetota</taxon>
        <taxon>Actinomycetes</taxon>
        <taxon>Kitasatosporales</taxon>
        <taxon>Streptomycetaceae</taxon>
        <taxon>Streptomyces</taxon>
    </lineage>
</organism>
<evidence type="ECO:0000313" key="3">
    <source>
        <dbReference type="Proteomes" id="UP001234880"/>
    </source>
</evidence>
<feature type="region of interest" description="Disordered" evidence="1">
    <location>
        <begin position="44"/>
        <end position="77"/>
    </location>
</feature>
<comment type="caution">
    <text evidence="2">The sequence shown here is derived from an EMBL/GenBank/DDBJ whole genome shotgun (WGS) entry which is preliminary data.</text>
</comment>
<proteinExistence type="predicted"/>
<dbReference type="Proteomes" id="UP001234880">
    <property type="component" value="Unassembled WGS sequence"/>
</dbReference>
<accession>A0ABT9L5S4</accession>
<name>A0ABT9L5S4_9ACTN</name>
<feature type="compositionally biased region" description="Basic and acidic residues" evidence="1">
    <location>
        <begin position="67"/>
        <end position="77"/>
    </location>
</feature>
<evidence type="ECO:0000313" key="2">
    <source>
        <dbReference type="EMBL" id="MDP9616028.1"/>
    </source>
</evidence>